<dbReference type="PANTHER" id="PTHR47074:SF11">
    <property type="entry name" value="REVERSE TRANSCRIPTASE-LIKE PROTEIN"/>
    <property type="match status" value="1"/>
</dbReference>
<evidence type="ECO:0000259" key="1">
    <source>
        <dbReference type="Pfam" id="PF13456"/>
    </source>
</evidence>
<dbReference type="InterPro" id="IPR036397">
    <property type="entry name" value="RNaseH_sf"/>
</dbReference>
<accession>A0A7J6DJ85</accession>
<dbReference type="GO" id="GO:0003676">
    <property type="term" value="F:nucleic acid binding"/>
    <property type="evidence" value="ECO:0007669"/>
    <property type="project" value="InterPro"/>
</dbReference>
<dbReference type="PANTHER" id="PTHR47074">
    <property type="entry name" value="BNAC02G40300D PROTEIN"/>
    <property type="match status" value="1"/>
</dbReference>
<dbReference type="InterPro" id="IPR052929">
    <property type="entry name" value="RNase_H-like_EbsB-rel"/>
</dbReference>
<dbReference type="AlphaFoldDB" id="A0A7J6DJ85"/>
<proteinExistence type="predicted"/>
<organism evidence="2 3">
    <name type="scientific">Cannabis sativa</name>
    <name type="common">Hemp</name>
    <name type="synonym">Marijuana</name>
    <dbReference type="NCBI Taxonomy" id="3483"/>
    <lineage>
        <taxon>Eukaryota</taxon>
        <taxon>Viridiplantae</taxon>
        <taxon>Streptophyta</taxon>
        <taxon>Embryophyta</taxon>
        <taxon>Tracheophyta</taxon>
        <taxon>Spermatophyta</taxon>
        <taxon>Magnoliopsida</taxon>
        <taxon>eudicotyledons</taxon>
        <taxon>Gunneridae</taxon>
        <taxon>Pentapetalae</taxon>
        <taxon>rosids</taxon>
        <taxon>fabids</taxon>
        <taxon>Rosales</taxon>
        <taxon>Cannabaceae</taxon>
        <taxon>Cannabis</taxon>
    </lineage>
</organism>
<dbReference type="GO" id="GO:0004523">
    <property type="term" value="F:RNA-DNA hybrid ribonuclease activity"/>
    <property type="evidence" value="ECO:0007669"/>
    <property type="project" value="InterPro"/>
</dbReference>
<name>A0A7J6DJ85_CANSA</name>
<dbReference type="Proteomes" id="UP000583929">
    <property type="component" value="Unassembled WGS sequence"/>
</dbReference>
<dbReference type="EMBL" id="JAATIQ010001137">
    <property type="protein sequence ID" value="KAF4346153.1"/>
    <property type="molecule type" value="Genomic_DNA"/>
</dbReference>
<dbReference type="Gene3D" id="3.30.420.10">
    <property type="entry name" value="Ribonuclease H-like superfamily/Ribonuclease H"/>
    <property type="match status" value="1"/>
</dbReference>
<gene>
    <name evidence="2" type="ORF">G4B88_029894</name>
</gene>
<dbReference type="CDD" id="cd06222">
    <property type="entry name" value="RNase_H_like"/>
    <property type="match status" value="1"/>
</dbReference>
<comment type="caution">
    <text evidence="2">The sequence shown here is derived from an EMBL/GenBank/DDBJ whole genome shotgun (WGS) entry which is preliminary data.</text>
</comment>
<feature type="domain" description="RNase H type-1" evidence="1">
    <location>
        <begin position="102"/>
        <end position="175"/>
    </location>
</feature>
<keyword evidence="3" id="KW-1185">Reference proteome</keyword>
<evidence type="ECO:0000313" key="3">
    <source>
        <dbReference type="Proteomes" id="UP000583929"/>
    </source>
</evidence>
<reference evidence="2 3" key="1">
    <citation type="journal article" date="2020" name="bioRxiv">
        <title>Sequence and annotation of 42 cannabis genomes reveals extensive copy number variation in cannabinoid synthesis and pathogen resistance genes.</title>
        <authorList>
            <person name="Mckernan K.J."/>
            <person name="Helbert Y."/>
            <person name="Kane L.T."/>
            <person name="Ebling H."/>
            <person name="Zhang L."/>
            <person name="Liu B."/>
            <person name="Eaton Z."/>
            <person name="Mclaughlin S."/>
            <person name="Kingan S."/>
            <person name="Baybayan P."/>
            <person name="Concepcion G."/>
            <person name="Jordan M."/>
            <person name="Riva A."/>
            <person name="Barbazuk W."/>
            <person name="Harkins T."/>
        </authorList>
    </citation>
    <scope>NUCLEOTIDE SEQUENCE [LARGE SCALE GENOMIC DNA]</scope>
    <source>
        <strain evidence="3">cv. Jamaican Lion 4</strain>
        <tissue evidence="2">Leaf</tissue>
    </source>
</reference>
<dbReference type="InterPro" id="IPR012337">
    <property type="entry name" value="RNaseH-like_sf"/>
</dbReference>
<evidence type="ECO:0000313" key="2">
    <source>
        <dbReference type="EMBL" id="KAF4346153.1"/>
    </source>
</evidence>
<dbReference type="SUPFAM" id="SSF53098">
    <property type="entry name" value="Ribonuclease H-like"/>
    <property type="match status" value="1"/>
</dbReference>
<protein>
    <recommendedName>
        <fullName evidence="1">RNase H type-1 domain-containing protein</fullName>
    </recommendedName>
</protein>
<dbReference type="InterPro" id="IPR044730">
    <property type="entry name" value="RNase_H-like_dom_plant"/>
</dbReference>
<dbReference type="Pfam" id="PF13456">
    <property type="entry name" value="RVT_3"/>
    <property type="match status" value="1"/>
</dbReference>
<sequence>MATKTTETYCVVEKLKTATKIRESSGEKRATKINFSIFDGITSEGSSSVKGSFNVCTKQVEARREEFFFSINNNYDPRVILEPDQVQQQSNVEASGGCFQVDASFADGVAGIGVVVKRPGAADSESCQSSCLAHNVLEAELVAILSALEYAWNARIQSIVIQSDSKIVVDALNLRELPMAWGTYPVFSNCFYFYSSQSKQFGGFPGLSSQSNSSVPIFSGLGESPPLLVGDLVGFRFSFVSNEGKF</sequence>
<dbReference type="InterPro" id="IPR002156">
    <property type="entry name" value="RNaseH_domain"/>
</dbReference>